<evidence type="ECO:0000313" key="5">
    <source>
        <dbReference type="RefSeq" id="XP_021290562.1"/>
    </source>
</evidence>
<dbReference type="PROSITE" id="PS50158">
    <property type="entry name" value="ZF_CCHC"/>
    <property type="match status" value="1"/>
</dbReference>
<feature type="domain" description="CCHC-type" evidence="3">
    <location>
        <begin position="50"/>
        <end position="63"/>
    </location>
</feature>
<keyword evidence="1" id="KW-0863">Zinc-finger</keyword>
<dbReference type="GO" id="GO:0008270">
    <property type="term" value="F:zinc ion binding"/>
    <property type="evidence" value="ECO:0007669"/>
    <property type="project" value="UniProtKB-KW"/>
</dbReference>
<dbReference type="InterPro" id="IPR001878">
    <property type="entry name" value="Znf_CCHC"/>
</dbReference>
<evidence type="ECO:0000256" key="1">
    <source>
        <dbReference type="PROSITE-ProRule" id="PRU00047"/>
    </source>
</evidence>
<evidence type="ECO:0000259" key="3">
    <source>
        <dbReference type="PROSITE" id="PS50158"/>
    </source>
</evidence>
<dbReference type="PANTHER" id="PTHR33710">
    <property type="entry name" value="BNAC02G09200D PROTEIN"/>
    <property type="match status" value="1"/>
</dbReference>
<dbReference type="GO" id="GO:0003676">
    <property type="term" value="F:nucleic acid binding"/>
    <property type="evidence" value="ECO:0007669"/>
    <property type="project" value="InterPro"/>
</dbReference>
<dbReference type="RefSeq" id="XP_021290562.1">
    <property type="nucleotide sequence ID" value="XM_021434887.1"/>
</dbReference>
<reference evidence="5" key="1">
    <citation type="submission" date="2025-08" db="UniProtKB">
        <authorList>
            <consortium name="RefSeq"/>
        </authorList>
    </citation>
    <scope>IDENTIFICATION</scope>
    <source>
        <tissue evidence="5">Leaf</tissue>
    </source>
</reference>
<proteinExistence type="predicted"/>
<dbReference type="Proteomes" id="UP000504621">
    <property type="component" value="Unplaced"/>
</dbReference>
<gene>
    <name evidence="5" type="primary">LOC110421316</name>
</gene>
<accession>A0A6J1ATL5</accession>
<evidence type="ECO:0000256" key="2">
    <source>
        <dbReference type="SAM" id="MobiDB-lite"/>
    </source>
</evidence>
<dbReference type="GeneID" id="110421316"/>
<feature type="region of interest" description="Disordered" evidence="2">
    <location>
        <begin position="189"/>
        <end position="215"/>
    </location>
</feature>
<keyword evidence="1" id="KW-0479">Metal-binding</keyword>
<dbReference type="OrthoDB" id="1748430at2759"/>
<dbReference type="Gene3D" id="3.60.10.10">
    <property type="entry name" value="Endonuclease/exonuclease/phosphatase"/>
    <property type="match status" value="1"/>
</dbReference>
<protein>
    <submittedName>
        <fullName evidence="5">Uncharacterized protein LOC110421316</fullName>
    </submittedName>
</protein>
<dbReference type="SUPFAM" id="SSF56219">
    <property type="entry name" value="DNase I-like"/>
    <property type="match status" value="1"/>
</dbReference>
<organism evidence="4 5">
    <name type="scientific">Herrania umbratica</name>
    <dbReference type="NCBI Taxonomy" id="108875"/>
    <lineage>
        <taxon>Eukaryota</taxon>
        <taxon>Viridiplantae</taxon>
        <taxon>Streptophyta</taxon>
        <taxon>Embryophyta</taxon>
        <taxon>Tracheophyta</taxon>
        <taxon>Spermatophyta</taxon>
        <taxon>Magnoliopsida</taxon>
        <taxon>eudicotyledons</taxon>
        <taxon>Gunneridae</taxon>
        <taxon>Pentapetalae</taxon>
        <taxon>rosids</taxon>
        <taxon>malvids</taxon>
        <taxon>Malvales</taxon>
        <taxon>Malvaceae</taxon>
        <taxon>Byttnerioideae</taxon>
        <taxon>Herrania</taxon>
    </lineage>
</organism>
<keyword evidence="4" id="KW-1185">Reference proteome</keyword>
<name>A0A6J1ATL5_9ROSI</name>
<dbReference type="PANTHER" id="PTHR33710:SF64">
    <property type="entry name" value="ENDONUCLEASE_EXONUCLEASE_PHOSPHATASE DOMAIN-CONTAINING PROTEIN"/>
    <property type="match status" value="1"/>
</dbReference>
<dbReference type="AlphaFoldDB" id="A0A6J1ATL5"/>
<dbReference type="InterPro" id="IPR036691">
    <property type="entry name" value="Endo/exonu/phosph_ase_sf"/>
</dbReference>
<sequence length="774" mass="88502">MKIDRTTSSATRGKFAHLCVEINLKKPLVPKIFIGGRWQKVEYEGLRMMCYHCGKFGHYEEGCIVRQKENEGYTGNQAIALAELAVTREKDYETHRFGPWMVARKNNKRTGGPRANATAVEELPKPSIASGSRFVVLEDEDVGHVAEEFTPVSENKVEFDQAVSKLSKTKGPAWNKELFKQNLQVSANVSNRDSTPASIAKGKQQIAREPKTVSSVSLAMPKMRASSEKIVTELPENNNADVSQVISLNLPKLSSHDQDIDDKPGVGVNDMARERQLMTMEESGLDDAEKGDVTTDMDLEDKVCRRLGKLNYFRVEADGYAGGIWVFWDPKNVEIDILAYSGQLVHMMVNSSKAKWLLTAVYGSPVVEERKRLWLSLNMASDLHNLPWMVIGDFNQVTSPDEKIGRTGVNLAHCNLTLDCMSYCNLSELETGCPKYTWWKKRHGYDCTRVRLDQGLANEERRTIYPHAEAFVLPRTHSDHHPILVRCTDSPLLLQAKKNFRFEEAWMTHPNFIDFLKTKWRFAEKDMSITLKGLADNLQQWSLETFGDIYKKKKRLLARLKGMQKIPDAKPSDYLQHLEIALIEEYNLALYQEELIWQQKVRLDWLKYGDSNSKFYHALVKSKQRKKKIVALRREDGSWCTDPKELEEMVVNYYQHLYKDDGLRVSLSVSPNWRLNDDQISDLAKGLSSEEIQHALFDMNPRKSTGYDGFPASFFQKNWQYINADLVNFVQMAYATGSVPPALNHTLITLIPKVESPEKITQFRPISLFLFPLN</sequence>
<evidence type="ECO:0000313" key="4">
    <source>
        <dbReference type="Proteomes" id="UP000504621"/>
    </source>
</evidence>
<keyword evidence="1" id="KW-0862">Zinc</keyword>